<keyword evidence="3" id="KW-1185">Reference proteome</keyword>
<keyword evidence="1" id="KW-1133">Transmembrane helix</keyword>
<dbReference type="KEGG" id="dmi:Desmer_0594"/>
<dbReference type="HOGENOM" id="CLU_288325_0_0_9"/>
<dbReference type="InterPro" id="IPR007253">
    <property type="entry name" value="Cell_wall-bd_2"/>
</dbReference>
<accession>J7IU27</accession>
<dbReference type="PANTHER" id="PTHR30032">
    <property type="entry name" value="N-ACETYLMURAMOYL-L-ALANINE AMIDASE-RELATED"/>
    <property type="match status" value="1"/>
</dbReference>
<dbReference type="Proteomes" id="UP000005262">
    <property type="component" value="Chromosome"/>
</dbReference>
<dbReference type="Pfam" id="PF04122">
    <property type="entry name" value="CW_binding_2"/>
    <property type="match status" value="3"/>
</dbReference>
<keyword evidence="1" id="KW-0812">Transmembrane</keyword>
<evidence type="ECO:0000256" key="1">
    <source>
        <dbReference type="SAM" id="Phobius"/>
    </source>
</evidence>
<sequence>MNLSLFPGKSGQQVVQGGKAVRLSKGFLRILVLLMTFVMLCPAGALAQSGGSVPEGFNRLVAYQENLTLSVYAEGRQVTVNGKTTPETQVSLVITRSLDGDRCYLDQTLSDANGLYQFLVDMDSGDYQVNVTSNGIYRQESLKVNDARQAAVSVRVEGLKETLLAPKNVEIYDRETTLLTAVRKALDDNSVPYEVVNGMINWIGKDQEKDWQWLVNGTGGMALPTTPLKQNDQIVMVSGQLWDPTLTRLSLEGEDSVKVGTEISVTLEKYTNGRYLTAEDQKISFAGSTQGSQYTDGNGQVSFRADKEGTYEITAQTDGNLIRPVPLVVVVSKDGPVTPPVEDVDTCQVRMRIEGYRGTVFDSSISFKPEDYKNKTSGKYEITDPDGKKYSFSYPTVLMATIVAWNKKNIRDNKVTSNDNYVARMAGEEEFDFRGQHPTCGWLVRVNDRLINQGVGVWEIDDGDTVEWFYGDTKSSFGYLDLSSTSLNTGDTLEVEVTAKSNEGVDGGNSSTRKAVSGATVHVGSQTYTTDGNGKAEITMNKAGSFTVYADKVDPGSSYKGYNFPLVARTEKASVTVKGPEVAVPIEEVIPVTDYTDYNQKALAALEKVTPEQLAGARLPEDTPAVNPENTEPTILKAKDGVQLTIPPGALRQQSSPVQFSVEVGQVTVPPRAELGALVLDPIKYQRQFGLVGQGQEGVEFAAPVTLTFPISSEDLPEGVSTRQLAIYWWNSAKGDWAKQGGVYDPLAKTLSLTIYHFSTYAVMADTAPAPRRIAGQERFDTANLAAAYGWKAGADQVLLANAFAYSDVLAAVPLAYKNQAPILLTEATELTPATFEQLQKLKPKKVILIGGTSVISQGIQDRLNQLYGAENVARYGGKDLYETAALIAQALGTTGQAVIANGGPASYADALAVSSYAGYHGIPILFTERTALPAATQQALTEQKVTRTLVVGGSFVVPEEIVQQLPEAVRYGGRDIYETATKIAEGLELNSSKVYVATGLNFADALAAGNLAARTLSPILLVDTGIPGVTSDFLLKHQAEQPEIIIFGGEGIIRGDQESSLRSALTPSP</sequence>
<dbReference type="PANTHER" id="PTHR30032:SF8">
    <property type="entry name" value="GERMINATION-SPECIFIC N-ACETYLMURAMOYL-L-ALANINE AMIDASE"/>
    <property type="match status" value="1"/>
</dbReference>
<dbReference type="Gene3D" id="2.60.220.30">
    <property type="match status" value="1"/>
</dbReference>
<reference evidence="3" key="2">
    <citation type="submission" date="2012-08" db="EMBL/GenBank/DDBJ databases">
        <title>Finished genome of Desulfosporosinus meridiei DSM 13257.</title>
        <authorList>
            <person name="Huntemann M."/>
            <person name="Wei C.-L."/>
            <person name="Han J."/>
            <person name="Detter J.C."/>
            <person name="Han C."/>
            <person name="Davenport K."/>
            <person name="Daligault H."/>
            <person name="Erkkila T."/>
            <person name="Gu W."/>
            <person name="Munk A.C.C."/>
            <person name="Teshima H."/>
            <person name="Xu Y."/>
            <person name="Chain P."/>
            <person name="Tapia R."/>
            <person name="Chen A."/>
            <person name="Krypides N."/>
            <person name="Mavromatis K."/>
            <person name="Markowitz V."/>
            <person name="Szeto E."/>
            <person name="Ivanova N."/>
            <person name="Mikhailova N."/>
            <person name="Ovchinnikova G."/>
            <person name="Pagani I."/>
            <person name="Pati A."/>
            <person name="Goodwin L."/>
            <person name="Peters L."/>
            <person name="Pitluck S."/>
            <person name="Woyke T."/>
            <person name="Pester M."/>
            <person name="Spring S."/>
            <person name="Ollivier B."/>
            <person name="Rattei T."/>
            <person name="Klenk H.-P."/>
            <person name="Wagner M."/>
            <person name="Loy A."/>
        </authorList>
    </citation>
    <scope>NUCLEOTIDE SEQUENCE [LARGE SCALE GENOMIC DNA]</scope>
    <source>
        <strain evidence="3">ATCC BAA-275 / DSM 13257 / NCIMB 13706 / S10</strain>
    </source>
</reference>
<keyword evidence="1" id="KW-0472">Membrane</keyword>
<dbReference type="STRING" id="768704.Desmer_0594"/>
<dbReference type="eggNOG" id="COG2247">
    <property type="taxonomic scope" value="Bacteria"/>
</dbReference>
<feature type="transmembrane region" description="Helical" evidence="1">
    <location>
        <begin position="26"/>
        <end position="47"/>
    </location>
</feature>
<evidence type="ECO:0000313" key="3">
    <source>
        <dbReference type="Proteomes" id="UP000005262"/>
    </source>
</evidence>
<name>J7IU27_DESMD</name>
<dbReference type="InterPro" id="IPR051922">
    <property type="entry name" value="Bact_Sporulation_Assoc"/>
</dbReference>
<reference evidence="2 3" key="1">
    <citation type="journal article" date="2012" name="J. Bacteriol.">
        <title>Complete genome sequences of Desulfosporosinus orientis DSM765T, Desulfosporosinus youngiae DSM17734T, Desulfosporosinus meridiei DSM13257T, and Desulfosporosinus acidiphilus DSM22704T.</title>
        <authorList>
            <person name="Pester M."/>
            <person name="Brambilla E."/>
            <person name="Alazard D."/>
            <person name="Rattei T."/>
            <person name="Weinmaier T."/>
            <person name="Han J."/>
            <person name="Lucas S."/>
            <person name="Lapidus A."/>
            <person name="Cheng J.F."/>
            <person name="Goodwin L."/>
            <person name="Pitluck S."/>
            <person name="Peters L."/>
            <person name="Ovchinnikova G."/>
            <person name="Teshima H."/>
            <person name="Detter J.C."/>
            <person name="Han C.S."/>
            <person name="Tapia R."/>
            <person name="Land M.L."/>
            <person name="Hauser L."/>
            <person name="Kyrpides N.C."/>
            <person name="Ivanova N.N."/>
            <person name="Pagani I."/>
            <person name="Huntmann M."/>
            <person name="Wei C.L."/>
            <person name="Davenport K.W."/>
            <person name="Daligault H."/>
            <person name="Chain P.S."/>
            <person name="Chen A."/>
            <person name="Mavromatis K."/>
            <person name="Markowitz V."/>
            <person name="Szeto E."/>
            <person name="Mikhailova N."/>
            <person name="Pati A."/>
            <person name="Wagner M."/>
            <person name="Woyke T."/>
            <person name="Ollivier B."/>
            <person name="Klenk H.P."/>
            <person name="Spring S."/>
            <person name="Loy A."/>
        </authorList>
    </citation>
    <scope>NUCLEOTIDE SEQUENCE [LARGE SCALE GENOMIC DNA]</scope>
    <source>
        <strain evidence="3">ATCC BAA-275 / DSM 13257 / NCIMB 13706 / S10</strain>
    </source>
</reference>
<dbReference type="EMBL" id="CP003629">
    <property type="protein sequence ID" value="AFQ42628.1"/>
    <property type="molecule type" value="Genomic_DNA"/>
</dbReference>
<dbReference type="Gene3D" id="3.40.50.12090">
    <property type="match status" value="1"/>
</dbReference>
<gene>
    <name evidence="2" type="ordered locus">Desmer_0594</name>
</gene>
<dbReference type="AlphaFoldDB" id="J7IU27"/>
<organism evidence="2 3">
    <name type="scientific">Desulfosporosinus meridiei (strain ATCC BAA-275 / DSM 13257 / KCTC 12902 / NCIMB 13706 / S10)</name>
    <dbReference type="NCBI Taxonomy" id="768704"/>
    <lineage>
        <taxon>Bacteria</taxon>
        <taxon>Bacillati</taxon>
        <taxon>Bacillota</taxon>
        <taxon>Clostridia</taxon>
        <taxon>Eubacteriales</taxon>
        <taxon>Desulfitobacteriaceae</taxon>
        <taxon>Desulfosporosinus</taxon>
    </lineage>
</organism>
<proteinExistence type="predicted"/>
<evidence type="ECO:0000313" key="2">
    <source>
        <dbReference type="EMBL" id="AFQ42628.1"/>
    </source>
</evidence>
<dbReference type="RefSeq" id="WP_014901550.1">
    <property type="nucleotide sequence ID" value="NC_018515.1"/>
</dbReference>
<protein>
    <submittedName>
        <fullName evidence="2">Cell wall-binding protein</fullName>
    </submittedName>
</protein>